<dbReference type="KEGG" id="vgu:HYG85_05855"/>
<dbReference type="EMBL" id="CP058561">
    <property type="protein sequence ID" value="QUH28474.1"/>
    <property type="molecule type" value="Genomic_DNA"/>
</dbReference>
<dbReference type="PROSITE" id="PS51257">
    <property type="entry name" value="PROKAR_LIPOPROTEIN"/>
    <property type="match status" value="1"/>
</dbReference>
<accession>A0A8J8M8U3</accession>
<organism evidence="2 3">
    <name type="scientific">Vallitalea guaymasensis</name>
    <dbReference type="NCBI Taxonomy" id="1185412"/>
    <lineage>
        <taxon>Bacteria</taxon>
        <taxon>Bacillati</taxon>
        <taxon>Bacillota</taxon>
        <taxon>Clostridia</taxon>
        <taxon>Lachnospirales</taxon>
        <taxon>Vallitaleaceae</taxon>
        <taxon>Vallitalea</taxon>
    </lineage>
</organism>
<dbReference type="Proteomes" id="UP000677305">
    <property type="component" value="Chromosome"/>
</dbReference>
<proteinExistence type="predicted"/>
<dbReference type="RefSeq" id="WP_212692698.1">
    <property type="nucleotide sequence ID" value="NZ_CP058561.1"/>
</dbReference>
<keyword evidence="3" id="KW-1185">Reference proteome</keyword>
<evidence type="ECO:0000313" key="2">
    <source>
        <dbReference type="EMBL" id="QUH28474.1"/>
    </source>
</evidence>
<sequence>MNKVKHNLKKTLCVLLTTGMALSSLTACTNTKAKGLEENEVVVLDNQQEEINDVLAIKQIIEVKDFAGFQWLENDNILGVAIKDGIRNIAVYNVRDKSIENITNNKDANMGFEYWYEQVHDCLGQYNPNENYVLFKEKPIEQRDTYYSDTYALVYYDKKEGKVIRIDEDVMRSQYIEDEQIYYSKGFKVYRYDMASKQKNEIQLSEELVNNLKDYFNSPEEYLEAHFGEEKEEVSEFWKGMHKQFYEREQINNYIDRLTVNDDELEIASYNLKRYTVNLKTNTFEERAMKRDSHKDVIEIDNVAKVIQNKIPRELWKTDDKGNQVKLIDKTHDFVRGFFLSPDKSKLIYEAIYPMGEERKYIYDFESDKKLTLFGEYKSLCWNKESNKIVCTDSVYFYKELSCKIIILND</sequence>
<evidence type="ECO:0000256" key="1">
    <source>
        <dbReference type="SAM" id="SignalP"/>
    </source>
</evidence>
<name>A0A8J8M8U3_9FIRM</name>
<dbReference type="AlphaFoldDB" id="A0A8J8M8U3"/>
<keyword evidence="1" id="KW-0732">Signal</keyword>
<reference evidence="2 3" key="1">
    <citation type="submission" date="2020-07" db="EMBL/GenBank/DDBJ databases">
        <title>Vallitalea guaymasensis genome.</title>
        <authorList>
            <person name="Postec A."/>
        </authorList>
    </citation>
    <scope>NUCLEOTIDE SEQUENCE [LARGE SCALE GENOMIC DNA]</scope>
    <source>
        <strain evidence="2 3">Ra1766G1</strain>
    </source>
</reference>
<feature type="chain" id="PRO_5038951042" description="Lipoprotein" evidence="1">
    <location>
        <begin position="27"/>
        <end position="410"/>
    </location>
</feature>
<protein>
    <recommendedName>
        <fullName evidence="4">Lipoprotein</fullName>
    </recommendedName>
</protein>
<evidence type="ECO:0008006" key="4">
    <source>
        <dbReference type="Google" id="ProtNLM"/>
    </source>
</evidence>
<dbReference type="SUPFAM" id="SSF69322">
    <property type="entry name" value="Tricorn protease domain 2"/>
    <property type="match status" value="1"/>
</dbReference>
<feature type="signal peptide" evidence="1">
    <location>
        <begin position="1"/>
        <end position="26"/>
    </location>
</feature>
<evidence type="ECO:0000313" key="3">
    <source>
        <dbReference type="Proteomes" id="UP000677305"/>
    </source>
</evidence>
<gene>
    <name evidence="2" type="ORF">HYG85_05855</name>
</gene>